<dbReference type="AlphaFoldDB" id="A0A1M7B7P8"/>
<sequence length="136" mass="14041">MINRRSSLQILRKERHPLAVLGMLAMVMRVIILVLGTSAAADPASAGIFVTCQNLALAGEDKGAVPASQPHQAEHCICGPACPHGVHPAALPLKAPAPLPSAVVSSAPHQVLARRSPHPASVQSTDPIRGPPVSLT</sequence>
<dbReference type="EMBL" id="FRBW01000001">
    <property type="protein sequence ID" value="SHL50954.1"/>
    <property type="molecule type" value="Genomic_DNA"/>
</dbReference>
<dbReference type="STRING" id="735517.SAMN05444272_0750"/>
<proteinExistence type="predicted"/>
<evidence type="ECO:0000313" key="3">
    <source>
        <dbReference type="Proteomes" id="UP000186002"/>
    </source>
</evidence>
<evidence type="ECO:0000313" key="2">
    <source>
        <dbReference type="EMBL" id="SHL50954.1"/>
    </source>
</evidence>
<name>A0A1M7B7P8_9HYPH</name>
<gene>
    <name evidence="2" type="ORF">SAMN05444272_0750</name>
</gene>
<organism evidence="2 3">
    <name type="scientific">Roseibium suaedae</name>
    <dbReference type="NCBI Taxonomy" id="735517"/>
    <lineage>
        <taxon>Bacteria</taxon>
        <taxon>Pseudomonadati</taxon>
        <taxon>Pseudomonadota</taxon>
        <taxon>Alphaproteobacteria</taxon>
        <taxon>Hyphomicrobiales</taxon>
        <taxon>Stappiaceae</taxon>
        <taxon>Roseibium</taxon>
    </lineage>
</organism>
<evidence type="ECO:0008006" key="4">
    <source>
        <dbReference type="Google" id="ProtNLM"/>
    </source>
</evidence>
<dbReference type="Proteomes" id="UP000186002">
    <property type="component" value="Unassembled WGS sequence"/>
</dbReference>
<reference evidence="2 3" key="1">
    <citation type="submission" date="2016-11" db="EMBL/GenBank/DDBJ databases">
        <authorList>
            <person name="Jaros S."/>
            <person name="Januszkiewicz K."/>
            <person name="Wedrychowicz H."/>
        </authorList>
    </citation>
    <scope>NUCLEOTIDE SEQUENCE [LARGE SCALE GENOMIC DNA]</scope>
    <source>
        <strain evidence="2 3">DSM 22153</strain>
    </source>
</reference>
<dbReference type="OrthoDB" id="7679307at2"/>
<dbReference type="RefSeq" id="WP_073008977.1">
    <property type="nucleotide sequence ID" value="NZ_FRBW01000001.1"/>
</dbReference>
<accession>A0A1M7B7P8</accession>
<evidence type="ECO:0000256" key="1">
    <source>
        <dbReference type="SAM" id="MobiDB-lite"/>
    </source>
</evidence>
<protein>
    <recommendedName>
        <fullName evidence="4">DUF2946 domain-containing protein</fullName>
    </recommendedName>
</protein>
<feature type="region of interest" description="Disordered" evidence="1">
    <location>
        <begin position="106"/>
        <end position="136"/>
    </location>
</feature>
<keyword evidence="3" id="KW-1185">Reference proteome</keyword>